<dbReference type="Proteomes" id="UP000015524">
    <property type="component" value="Unassembled WGS sequence"/>
</dbReference>
<dbReference type="eggNOG" id="COG1024">
    <property type="taxonomic scope" value="Bacteria"/>
</dbReference>
<evidence type="ECO:0000256" key="1">
    <source>
        <dbReference type="ARBA" id="ARBA00005254"/>
    </source>
</evidence>
<comment type="similarity">
    <text evidence="1">Belongs to the enoyl-CoA hydratase/isomerase family.</text>
</comment>
<dbReference type="InterPro" id="IPR001753">
    <property type="entry name" value="Enoyl-CoA_hydra/iso"/>
</dbReference>
<evidence type="ECO:0008006" key="4">
    <source>
        <dbReference type="Google" id="ProtNLM"/>
    </source>
</evidence>
<gene>
    <name evidence="2" type="ORF">L485_17640</name>
</gene>
<accession>T0GCU1</accession>
<evidence type="ECO:0000313" key="2">
    <source>
        <dbReference type="EMBL" id="EQA98506.1"/>
    </source>
</evidence>
<sequence length="284" mass="30320">MPAIDSMLFPSLLLRSQSAWPHWMEEEEAMQTSTTVLLAVDGPVATVTLNRPEALNALSRELTARLAGVFNALQAMKDVKVAILTGAGRAFCAGMDLKELASGEAGLQAPDEVRGAGHNRFGMAVFDRPVIGAINGAAITGGLELAMCCDMRIASAAARFADTHARVGVIPGGSMSALLPRLIGLGRAKEMSLTGKMIDAATADRWGLVNRVVEPDELMSASMALAQEIAAVDGDTLRTYNHLISENFGMSFADALDNEHIRSRDANQRFERGRVDVASLTRPR</sequence>
<dbReference type="SUPFAM" id="SSF52096">
    <property type="entry name" value="ClpP/crotonase"/>
    <property type="match status" value="1"/>
</dbReference>
<comment type="caution">
    <text evidence="2">The sequence shown here is derived from an EMBL/GenBank/DDBJ whole genome shotgun (WGS) entry which is preliminary data.</text>
</comment>
<dbReference type="PANTHER" id="PTHR43802">
    <property type="entry name" value="ENOYL-COA HYDRATASE"/>
    <property type="match status" value="1"/>
</dbReference>
<dbReference type="Pfam" id="PF00378">
    <property type="entry name" value="ECH_1"/>
    <property type="match status" value="1"/>
</dbReference>
<dbReference type="AlphaFoldDB" id="T0GCU1"/>
<reference evidence="2 3" key="1">
    <citation type="journal article" date="2013" name="Genome Announc.">
        <title>Draft Genome Sequence of a Hexachlorocyclohexane-Degrading Bacterium, Sphingobium baderi Strain LL03T.</title>
        <authorList>
            <person name="Kaur J."/>
            <person name="Verma H."/>
            <person name="Tripathi C."/>
            <person name="Khurana J.P."/>
            <person name="Lal R."/>
        </authorList>
    </citation>
    <scope>NUCLEOTIDE SEQUENCE [LARGE SCALE GENOMIC DNA]</scope>
    <source>
        <strain evidence="2 3">LL03</strain>
    </source>
</reference>
<dbReference type="Gene3D" id="3.90.226.10">
    <property type="entry name" value="2-enoyl-CoA Hydratase, Chain A, domain 1"/>
    <property type="match status" value="1"/>
</dbReference>
<dbReference type="PANTHER" id="PTHR43802:SF1">
    <property type="entry name" value="IP11341P-RELATED"/>
    <property type="match status" value="1"/>
</dbReference>
<dbReference type="PATRIC" id="fig|1114964.3.peg.3461"/>
<protein>
    <recommendedName>
        <fullName evidence="4">Enoyl-CoA hydratase</fullName>
    </recommendedName>
</protein>
<dbReference type="CDD" id="cd06558">
    <property type="entry name" value="crotonase-like"/>
    <property type="match status" value="1"/>
</dbReference>
<name>T0GCU1_9SPHN</name>
<dbReference type="GO" id="GO:0003824">
    <property type="term" value="F:catalytic activity"/>
    <property type="evidence" value="ECO:0007669"/>
    <property type="project" value="UniProtKB-ARBA"/>
</dbReference>
<dbReference type="OrthoDB" id="7225138at2"/>
<keyword evidence="3" id="KW-1185">Reference proteome</keyword>
<evidence type="ECO:0000313" key="3">
    <source>
        <dbReference type="Proteomes" id="UP000015524"/>
    </source>
</evidence>
<proteinExistence type="inferred from homology"/>
<dbReference type="EMBL" id="ATIB01000081">
    <property type="protein sequence ID" value="EQA98506.1"/>
    <property type="molecule type" value="Genomic_DNA"/>
</dbReference>
<organism evidence="2 3">
    <name type="scientific">Sphingobium baderi LL03</name>
    <dbReference type="NCBI Taxonomy" id="1114964"/>
    <lineage>
        <taxon>Bacteria</taxon>
        <taxon>Pseudomonadati</taxon>
        <taxon>Pseudomonadota</taxon>
        <taxon>Alphaproteobacteria</taxon>
        <taxon>Sphingomonadales</taxon>
        <taxon>Sphingomonadaceae</taxon>
        <taxon>Sphingobium</taxon>
    </lineage>
</organism>
<dbReference type="NCBIfam" id="NF004840">
    <property type="entry name" value="PRK06190.1"/>
    <property type="match status" value="1"/>
</dbReference>
<dbReference type="InterPro" id="IPR029045">
    <property type="entry name" value="ClpP/crotonase-like_dom_sf"/>
</dbReference>